<evidence type="ECO:0000313" key="1">
    <source>
        <dbReference type="EMBL" id="MCV4377826.1"/>
    </source>
</evidence>
<dbReference type="Proteomes" id="UP001207294">
    <property type="component" value="Unassembled WGS sequence"/>
</dbReference>
<dbReference type="RefSeq" id="WP_200997421.1">
    <property type="nucleotide sequence ID" value="NZ_JAOXMH010000001.1"/>
</dbReference>
<organism evidence="1 2">
    <name type="scientific">Pseudomonas capsici</name>
    <dbReference type="NCBI Taxonomy" id="2810614"/>
    <lineage>
        <taxon>Bacteria</taxon>
        <taxon>Pseudomonadati</taxon>
        <taxon>Pseudomonadota</taxon>
        <taxon>Gammaproteobacteria</taxon>
        <taxon>Pseudomonadales</taxon>
        <taxon>Pseudomonadaceae</taxon>
        <taxon>Pseudomonas</taxon>
    </lineage>
</organism>
<dbReference type="EMBL" id="JAOXML010000010">
    <property type="protein sequence ID" value="MCV4377826.1"/>
    <property type="molecule type" value="Genomic_DNA"/>
</dbReference>
<comment type="caution">
    <text evidence="1">The sequence shown here is derived from an EMBL/GenBank/DDBJ whole genome shotgun (WGS) entry which is preliminary data.</text>
</comment>
<evidence type="ECO:0008006" key="3">
    <source>
        <dbReference type="Google" id="ProtNLM"/>
    </source>
</evidence>
<protein>
    <recommendedName>
        <fullName evidence="3">Lipoprotein</fullName>
    </recommendedName>
</protein>
<evidence type="ECO:0000313" key="2">
    <source>
        <dbReference type="Proteomes" id="UP001207294"/>
    </source>
</evidence>
<gene>
    <name evidence="1" type="ORF">OH718_14595</name>
</gene>
<accession>A0ABT3BYN7</accession>
<keyword evidence="2" id="KW-1185">Reference proteome</keyword>
<sequence>MNKLVIPTLLIIGLSGCSTINPERSIASELVGKNVSEAVERLAPSMGKPRYITRSISNPEYTFYEWMSNEGYYDSVQPAGTYTDTSRGYVQHVETYTTKRKYTACSVNMTVNSKGIIEYYETKGCGFMGMGNTGWLHKWGIN</sequence>
<dbReference type="PROSITE" id="PS51257">
    <property type="entry name" value="PROKAR_LIPOPROTEIN"/>
    <property type="match status" value="1"/>
</dbReference>
<name>A0ABT3BYN7_9PSED</name>
<proteinExistence type="predicted"/>
<reference evidence="1 2" key="1">
    <citation type="submission" date="2022-10" db="EMBL/GenBank/DDBJ databases">
        <title>Characterization of Pseudomonas capsici strains from pepper and tomato in Georgia.</title>
        <authorList>
            <person name="Zhao M."/>
            <person name="Dutta B."/>
        </authorList>
    </citation>
    <scope>NUCLEOTIDE SEQUENCE [LARGE SCALE GENOMIC DNA]</scope>
    <source>
        <strain evidence="1 2">Pc20-5</strain>
    </source>
</reference>